<dbReference type="EMBL" id="JANIIK010002878">
    <property type="protein sequence ID" value="KAJ3581370.1"/>
    <property type="molecule type" value="Genomic_DNA"/>
</dbReference>
<sequence>MVDYARLKAKNIDLEGRSRRNNLRIIGLPESIEGPRPTAFYSEVLVKMRPGVANSPGAGPGPSHISRKTSTSGQAQTHDCLFSPTSNQRAGNP</sequence>
<keyword evidence="4" id="KW-1185">Reference proteome</keyword>
<dbReference type="EMBL" id="JANIIK010000114">
    <property type="protein sequence ID" value="KAJ3590575.1"/>
    <property type="molecule type" value="Genomic_DNA"/>
</dbReference>
<protein>
    <submittedName>
        <fullName evidence="2">Uncharacterized protein</fullName>
    </submittedName>
</protein>
<dbReference type="OrthoDB" id="10059413at2759"/>
<accession>A0A9Q0D3V8</accession>
<evidence type="ECO:0000313" key="4">
    <source>
        <dbReference type="Proteomes" id="UP001148018"/>
    </source>
</evidence>
<feature type="region of interest" description="Disordered" evidence="1">
    <location>
        <begin position="50"/>
        <end position="93"/>
    </location>
</feature>
<organism evidence="2 4">
    <name type="scientific">Muraenolepis orangiensis</name>
    <name type="common">Patagonian moray cod</name>
    <dbReference type="NCBI Taxonomy" id="630683"/>
    <lineage>
        <taxon>Eukaryota</taxon>
        <taxon>Metazoa</taxon>
        <taxon>Chordata</taxon>
        <taxon>Craniata</taxon>
        <taxon>Vertebrata</taxon>
        <taxon>Euteleostomi</taxon>
        <taxon>Actinopterygii</taxon>
        <taxon>Neopterygii</taxon>
        <taxon>Teleostei</taxon>
        <taxon>Neoteleostei</taxon>
        <taxon>Acanthomorphata</taxon>
        <taxon>Zeiogadaria</taxon>
        <taxon>Gadariae</taxon>
        <taxon>Gadiformes</taxon>
        <taxon>Muraenolepidoidei</taxon>
        <taxon>Muraenolepididae</taxon>
        <taxon>Muraenolepis</taxon>
    </lineage>
</organism>
<feature type="compositionally biased region" description="Polar residues" evidence="1">
    <location>
        <begin position="68"/>
        <end position="93"/>
    </location>
</feature>
<evidence type="ECO:0000313" key="2">
    <source>
        <dbReference type="EMBL" id="KAJ3581370.1"/>
    </source>
</evidence>
<dbReference type="AlphaFoldDB" id="A0A9Q0D3V8"/>
<comment type="caution">
    <text evidence="2">The sequence shown here is derived from an EMBL/GenBank/DDBJ whole genome shotgun (WGS) entry which is preliminary data.</text>
</comment>
<dbReference type="Proteomes" id="UP001148018">
    <property type="component" value="Unassembled WGS sequence"/>
</dbReference>
<evidence type="ECO:0000256" key="1">
    <source>
        <dbReference type="SAM" id="MobiDB-lite"/>
    </source>
</evidence>
<evidence type="ECO:0000313" key="3">
    <source>
        <dbReference type="EMBL" id="KAJ3590575.1"/>
    </source>
</evidence>
<proteinExistence type="predicted"/>
<name>A0A9Q0D3V8_9TELE</name>
<reference evidence="2" key="1">
    <citation type="submission" date="2022-07" db="EMBL/GenBank/DDBJ databases">
        <title>Chromosome-level genome of Muraenolepis orangiensis.</title>
        <authorList>
            <person name="Kim J."/>
        </authorList>
    </citation>
    <scope>NUCLEOTIDE SEQUENCE</scope>
    <source>
        <strain evidence="2">KU_S4_2022</strain>
        <tissue evidence="2">Muscle</tissue>
    </source>
</reference>
<gene>
    <name evidence="3" type="ORF">NHX12_008525</name>
    <name evidence="2" type="ORF">NHX12_016725</name>
</gene>